<organism evidence="1">
    <name type="scientific">Oryza barthii</name>
    <dbReference type="NCBI Taxonomy" id="65489"/>
    <lineage>
        <taxon>Eukaryota</taxon>
        <taxon>Viridiplantae</taxon>
        <taxon>Streptophyta</taxon>
        <taxon>Embryophyta</taxon>
        <taxon>Tracheophyta</taxon>
        <taxon>Spermatophyta</taxon>
        <taxon>Magnoliopsida</taxon>
        <taxon>Liliopsida</taxon>
        <taxon>Poales</taxon>
        <taxon>Poaceae</taxon>
        <taxon>BOP clade</taxon>
        <taxon>Oryzoideae</taxon>
        <taxon>Oryzeae</taxon>
        <taxon>Oryzinae</taxon>
        <taxon>Oryza</taxon>
    </lineage>
</organism>
<accession>A0A679BAY3</accession>
<proteinExistence type="predicted"/>
<gene>
    <name evidence="1" type="primary">OBARTa0018K22.11</name>
</gene>
<dbReference type="EMBL" id="AP018857">
    <property type="protein sequence ID" value="BBF89403.1"/>
    <property type="molecule type" value="Genomic_DNA"/>
</dbReference>
<protein>
    <submittedName>
        <fullName evidence="1">Uncharacterized protein</fullName>
    </submittedName>
</protein>
<reference evidence="1" key="1">
    <citation type="submission" date="2018-08" db="EMBL/GenBank/DDBJ databases">
        <title>Oryza barthii genomic DNA, chromosome 11, BAC clone:OBARTa0018K22.</title>
        <authorList>
            <person name="Wu J."/>
            <person name="Kanamori H."/>
        </authorList>
    </citation>
    <scope>NUCLEOTIDE SEQUENCE</scope>
    <source>
        <strain evidence="1">W1588</strain>
    </source>
</reference>
<dbReference type="AlphaFoldDB" id="A0A679BAY3"/>
<sequence length="95" mass="10761">MWKTRTCANGTSDAPRFKQIKREREREIYAQIHTRHRFHSHFQKESNNIDQGPAQAAIVDVVAVAEPSRRPSLVLSTAAKSGSRVVGQHHHLPRA</sequence>
<evidence type="ECO:0000313" key="1">
    <source>
        <dbReference type="EMBL" id="BBF89403.1"/>
    </source>
</evidence>
<name>A0A679BAY3_9ORYZ</name>